<comment type="caution">
    <text evidence="1">The sequence shown here is derived from an EMBL/GenBank/DDBJ whole genome shotgun (WGS) entry which is preliminary data.</text>
</comment>
<dbReference type="AlphaFoldDB" id="A0AAW8RD65"/>
<reference evidence="1" key="1">
    <citation type="submission" date="2022-04" db="EMBL/GenBank/DDBJ databases">
        <title>Draft genome sequences of lactic acid bacteria (LAB) strains involved in meat spoilage.</title>
        <authorList>
            <person name="Palevich N."/>
        </authorList>
    </citation>
    <scope>NUCLEOTIDE SEQUENCE</scope>
    <source>
        <strain evidence="1">9-14</strain>
    </source>
</reference>
<gene>
    <name evidence="1" type="ORF">MX635_11105</name>
</gene>
<evidence type="ECO:0000313" key="2">
    <source>
        <dbReference type="Proteomes" id="UP001249945"/>
    </source>
</evidence>
<protein>
    <submittedName>
        <fullName evidence="1">Uncharacterized protein</fullName>
    </submittedName>
</protein>
<dbReference type="RefSeq" id="WP_135018956.1">
    <property type="nucleotide sequence ID" value="NZ_JALRMQ010000008.1"/>
</dbReference>
<name>A0AAW8RD65_CARDV</name>
<dbReference type="EMBL" id="JALRMR010000014">
    <property type="protein sequence ID" value="MDT1974942.1"/>
    <property type="molecule type" value="Genomic_DNA"/>
</dbReference>
<proteinExistence type="predicted"/>
<dbReference type="Proteomes" id="UP001249945">
    <property type="component" value="Unassembled WGS sequence"/>
</dbReference>
<evidence type="ECO:0000313" key="1">
    <source>
        <dbReference type="EMBL" id="MDT1974942.1"/>
    </source>
</evidence>
<organism evidence="1 2">
    <name type="scientific">Carnobacterium divergens</name>
    <name type="common">Lactobacillus divergens</name>
    <dbReference type="NCBI Taxonomy" id="2748"/>
    <lineage>
        <taxon>Bacteria</taxon>
        <taxon>Bacillati</taxon>
        <taxon>Bacillota</taxon>
        <taxon>Bacilli</taxon>
        <taxon>Lactobacillales</taxon>
        <taxon>Carnobacteriaceae</taxon>
        <taxon>Carnobacterium</taxon>
    </lineage>
</organism>
<accession>A0AAW8RD65</accession>
<sequence length="190" mass="22085">MINVKSTESKKKNKTGIASAGLTPVIELLPYKRLDGNFIVDRDDHYQVYLKIGTRNVFSLSWAEKTQLMNHLTTLVRLYAEDLSILSLMFPAGTEPQQIFWNRKLMQARKERNHVQIKSCQEQIGRMLWVEKNLANLEFFLILYADNKQMMSDKVRDIKRNGGFNLEISDVGQETIEKVLFKLNNMNTDI</sequence>